<evidence type="ECO:0000256" key="1">
    <source>
        <dbReference type="SAM" id="MobiDB-lite"/>
    </source>
</evidence>
<feature type="compositionally biased region" description="Basic residues" evidence="1">
    <location>
        <begin position="40"/>
        <end position="52"/>
    </location>
</feature>
<gene>
    <name evidence="2" type="ORF">G5714_013841</name>
</gene>
<name>A0A7J6CFU9_9TELE</name>
<evidence type="ECO:0000313" key="3">
    <source>
        <dbReference type="Proteomes" id="UP000579812"/>
    </source>
</evidence>
<comment type="caution">
    <text evidence="2">The sequence shown here is derived from an EMBL/GenBank/DDBJ whole genome shotgun (WGS) entry which is preliminary data.</text>
</comment>
<dbReference type="EMBL" id="JAAMOB010000013">
    <property type="protein sequence ID" value="KAF4106179.1"/>
    <property type="molecule type" value="Genomic_DNA"/>
</dbReference>
<dbReference type="AlphaFoldDB" id="A0A7J6CFU9"/>
<feature type="region of interest" description="Disordered" evidence="1">
    <location>
        <begin position="40"/>
        <end position="84"/>
    </location>
</feature>
<evidence type="ECO:0000313" key="2">
    <source>
        <dbReference type="EMBL" id="KAF4106179.1"/>
    </source>
</evidence>
<accession>A0A7J6CFU9</accession>
<protein>
    <submittedName>
        <fullName evidence="2">Uncharacterized protein</fullName>
    </submittedName>
</protein>
<reference evidence="2 3" key="1">
    <citation type="submission" date="2020-04" db="EMBL/GenBank/DDBJ databases">
        <title>Chromosome-level genome assembly of a cyprinid fish Onychostoma macrolepis by integration of Nanopore Sequencing, Bionano and Hi-C technology.</title>
        <authorList>
            <person name="Wang D."/>
        </authorList>
    </citation>
    <scope>NUCLEOTIDE SEQUENCE [LARGE SCALE GENOMIC DNA]</scope>
    <source>
        <strain evidence="2">SWU-2019</strain>
        <tissue evidence="2">Muscle</tissue>
    </source>
</reference>
<organism evidence="2 3">
    <name type="scientific">Onychostoma macrolepis</name>
    <dbReference type="NCBI Taxonomy" id="369639"/>
    <lineage>
        <taxon>Eukaryota</taxon>
        <taxon>Metazoa</taxon>
        <taxon>Chordata</taxon>
        <taxon>Craniata</taxon>
        <taxon>Vertebrata</taxon>
        <taxon>Euteleostomi</taxon>
        <taxon>Actinopterygii</taxon>
        <taxon>Neopterygii</taxon>
        <taxon>Teleostei</taxon>
        <taxon>Ostariophysi</taxon>
        <taxon>Cypriniformes</taxon>
        <taxon>Cyprinidae</taxon>
        <taxon>Acrossocheilinae</taxon>
        <taxon>Onychostoma</taxon>
    </lineage>
</organism>
<sequence length="127" mass="13975">MSAAGHFWNACLPLLDSRRDRRPLRGALELILKTISRTYSKHTAGRTKRASGLKRDGPVMETPDTRSTYTPPLPLLASPETRTGPVKTGGRVFVLEHKHSPLTTCLINSVERRTSSGACSSAPQFLY</sequence>
<dbReference type="Proteomes" id="UP000579812">
    <property type="component" value="Unassembled WGS sequence"/>
</dbReference>
<proteinExistence type="predicted"/>
<keyword evidence="3" id="KW-1185">Reference proteome</keyword>